<dbReference type="GO" id="GO:0005829">
    <property type="term" value="C:cytosol"/>
    <property type="evidence" value="ECO:0007669"/>
    <property type="project" value="TreeGrafter"/>
</dbReference>
<accession>H7ELI7</accession>
<dbReference type="HAMAP" id="MF_00096">
    <property type="entry name" value="MutS"/>
    <property type="match status" value="1"/>
</dbReference>
<feature type="domain" description="DNA mismatch repair proteins mutS family" evidence="11">
    <location>
        <begin position="705"/>
        <end position="721"/>
    </location>
</feature>
<dbReference type="Proteomes" id="UP000003571">
    <property type="component" value="Unassembled WGS sequence"/>
</dbReference>
<evidence type="ECO:0000256" key="9">
    <source>
        <dbReference type="HAMAP-Rule" id="MF_00096"/>
    </source>
</evidence>
<evidence type="ECO:0000256" key="7">
    <source>
        <dbReference type="ARBA" id="ARBA00023204"/>
    </source>
</evidence>
<dbReference type="RefSeq" id="WP_002704828.1">
    <property type="nucleotide sequence ID" value="NZ_AGRW01000049.1"/>
</dbReference>
<evidence type="ECO:0000256" key="1">
    <source>
        <dbReference type="ARBA" id="ARBA00006271"/>
    </source>
</evidence>
<keyword evidence="7 9" id="KW-0234">DNA repair</keyword>
<evidence type="ECO:0000256" key="6">
    <source>
        <dbReference type="ARBA" id="ARBA00023125"/>
    </source>
</evidence>
<dbReference type="Gene3D" id="3.30.420.110">
    <property type="entry name" value="MutS, connector domain"/>
    <property type="match status" value="1"/>
</dbReference>
<dbReference type="Gene3D" id="3.40.1170.10">
    <property type="entry name" value="DNA repair protein MutS, domain I"/>
    <property type="match status" value="1"/>
</dbReference>
<dbReference type="InterPro" id="IPR005748">
    <property type="entry name" value="DNA_mismatch_repair_MutS"/>
</dbReference>
<dbReference type="InterPro" id="IPR007861">
    <property type="entry name" value="DNA_mismatch_repair_MutS_clamp"/>
</dbReference>
<name>H7ELI7_9SPIR</name>
<dbReference type="InterPro" id="IPR017261">
    <property type="entry name" value="DNA_mismatch_repair_MutS/MSH"/>
</dbReference>
<dbReference type="SMART" id="SM00534">
    <property type="entry name" value="MUTSac"/>
    <property type="match status" value="1"/>
</dbReference>
<dbReference type="InterPro" id="IPR036187">
    <property type="entry name" value="DNA_mismatch_repair_MutS_sf"/>
</dbReference>
<keyword evidence="5 9" id="KW-0067">ATP-binding</keyword>
<dbReference type="InterPro" id="IPR007695">
    <property type="entry name" value="DNA_mismatch_repair_MutS-lik_N"/>
</dbReference>
<comment type="caution">
    <text evidence="12">The sequence shown here is derived from an EMBL/GenBank/DDBJ whole genome shotgun (WGS) entry which is preliminary data.</text>
</comment>
<dbReference type="SMART" id="SM00533">
    <property type="entry name" value="MUTSd"/>
    <property type="match status" value="1"/>
</dbReference>
<evidence type="ECO:0000313" key="12">
    <source>
        <dbReference type="EMBL" id="EIC01528.1"/>
    </source>
</evidence>
<dbReference type="GO" id="GO:0140664">
    <property type="term" value="F:ATP-dependent DNA damage sensor activity"/>
    <property type="evidence" value="ECO:0007669"/>
    <property type="project" value="InterPro"/>
</dbReference>
<dbReference type="GO" id="GO:0005524">
    <property type="term" value="F:ATP binding"/>
    <property type="evidence" value="ECO:0007669"/>
    <property type="project" value="UniProtKB-UniRule"/>
</dbReference>
<comment type="function">
    <text evidence="8 9">This protein is involved in the repair of mismatches in DNA. It is possible that it carries out the mismatch recognition step. This protein has a weak ATPase activity.</text>
</comment>
<dbReference type="PANTHER" id="PTHR11361">
    <property type="entry name" value="DNA MISMATCH REPAIR PROTEIN MUTS FAMILY MEMBER"/>
    <property type="match status" value="1"/>
</dbReference>
<sequence length="881" mass="97329">MGKDSVVAGCVPSKSGSMEDTPLMRQYQEMKETYKDEVLFFRVGDFYEMFNDDAVEISRLLNLTLTHRGSQPMCGIPYHASKRYIARLLRCGKRVAVCEQVSEPTGKGLTERKVVEVITPGTAVDGDYIEGVANNFLACLFVRGQSAGFAFVDVTTADFFATSWSVSDMEESFSKELGRAHPRELILPESLRRNDTVQRLISLDGGIACSYYPDWNFDAEKSFGRLCAQFGTKNLKSFSLSELSPEVPPAGFLLDYVQKMTITATPHINSIKVYKDSQFVMMDDSSRRNLEIVANLRDGSAQFSLLEVIARTRTAMGRRLLRSWLLYPLRSVGDIKMRQDDVSFFFGNGGMRDDAESLLSSILDVERLAGRIAMERAHAKDLQALRASLDAWIRMAEKLSAAGFGTFELEKAREISALISSSIEEDPSTTFGDGRVVKAGWSSELDGYRDMQENAGRILEEYAAEEQRLTGIQNLRIKVNSISGYYIEITRGKVSQVPPHFIMRRSLTNSDRFTTPRLQEIERQMNEAASRIVETERALFAEIRAKIAAESSYILSVAHKIAYVDVVSALASSAVLNRWVRPVVDDGDVFRVVGGRHPVVEAHLPSGEFVPNDIVVSSAGDGSASFGLITGPNMAGKSTYLRQNALLALMAQIGSYVPAEEAHVGVVDRIFCRVGASDNLARGESTFLVEMTETAYILRGATRKSLVIMDEVGRGTSTEDGLSIAWAVSEYLLNTIQCKTLFATHYHELTRMVHPSLKLMCMDVLEDGDKVVFLRKMKEGASENSYGIHVASLAGIPQTVIKRASEILSSLQDSAGSGSCRIETSTVPDVPPNPRLSVTMPGLFSDEEIVLEEILSVDTDEITPKQALQIIERWKSALSGT</sequence>
<dbReference type="SUPFAM" id="SSF52540">
    <property type="entry name" value="P-loop containing nucleoside triphosphate hydrolases"/>
    <property type="match status" value="1"/>
</dbReference>
<dbReference type="InterPro" id="IPR045076">
    <property type="entry name" value="MutS"/>
</dbReference>
<dbReference type="GO" id="GO:0003684">
    <property type="term" value="F:damaged DNA binding"/>
    <property type="evidence" value="ECO:0007669"/>
    <property type="project" value="UniProtKB-UniRule"/>
</dbReference>
<keyword evidence="4 9" id="KW-0227">DNA damage</keyword>
<evidence type="ECO:0000256" key="3">
    <source>
        <dbReference type="ARBA" id="ARBA00022741"/>
    </source>
</evidence>
<dbReference type="PROSITE" id="PS00486">
    <property type="entry name" value="DNA_MISMATCH_REPAIR_2"/>
    <property type="match status" value="1"/>
</dbReference>
<dbReference type="Pfam" id="PF05192">
    <property type="entry name" value="MutS_III"/>
    <property type="match status" value="1"/>
</dbReference>
<dbReference type="NCBIfam" id="TIGR01070">
    <property type="entry name" value="mutS1"/>
    <property type="match status" value="1"/>
</dbReference>
<dbReference type="InterPro" id="IPR000432">
    <property type="entry name" value="DNA_mismatch_repair_MutS_C"/>
</dbReference>
<evidence type="ECO:0000256" key="5">
    <source>
        <dbReference type="ARBA" id="ARBA00022840"/>
    </source>
</evidence>
<dbReference type="GO" id="GO:0006298">
    <property type="term" value="P:mismatch repair"/>
    <property type="evidence" value="ECO:0007669"/>
    <property type="project" value="UniProtKB-UniRule"/>
</dbReference>
<dbReference type="Pfam" id="PF00488">
    <property type="entry name" value="MutS_V"/>
    <property type="match status" value="1"/>
</dbReference>
<dbReference type="Pfam" id="PF01624">
    <property type="entry name" value="MutS_I"/>
    <property type="match status" value="1"/>
</dbReference>
<comment type="similarity">
    <text evidence="1 9 10">Belongs to the DNA mismatch repair MutS family.</text>
</comment>
<dbReference type="SUPFAM" id="SSF55271">
    <property type="entry name" value="DNA repair protein MutS, domain I"/>
    <property type="match status" value="1"/>
</dbReference>
<dbReference type="eggNOG" id="COG0249">
    <property type="taxonomic scope" value="Bacteria"/>
</dbReference>
<dbReference type="GO" id="GO:0030983">
    <property type="term" value="F:mismatched DNA binding"/>
    <property type="evidence" value="ECO:0007669"/>
    <property type="project" value="InterPro"/>
</dbReference>
<dbReference type="Gene3D" id="1.10.1420.10">
    <property type="match status" value="2"/>
</dbReference>
<dbReference type="Pfam" id="PF05188">
    <property type="entry name" value="MutS_II"/>
    <property type="match status" value="1"/>
</dbReference>
<dbReference type="Gene3D" id="3.40.50.300">
    <property type="entry name" value="P-loop containing nucleotide triphosphate hydrolases"/>
    <property type="match status" value="1"/>
</dbReference>
<dbReference type="PIRSF" id="PIRSF037677">
    <property type="entry name" value="DNA_mis_repair_Msh6"/>
    <property type="match status" value="1"/>
</dbReference>
<dbReference type="InterPro" id="IPR036678">
    <property type="entry name" value="MutS_con_dom_sf"/>
</dbReference>
<dbReference type="InterPro" id="IPR016151">
    <property type="entry name" value="DNA_mismatch_repair_MutS_N"/>
</dbReference>
<protein>
    <recommendedName>
        <fullName evidence="2 9">DNA mismatch repair protein MutS</fullName>
    </recommendedName>
</protein>
<dbReference type="SUPFAM" id="SSF48334">
    <property type="entry name" value="DNA repair protein MutS, domain III"/>
    <property type="match status" value="1"/>
</dbReference>
<evidence type="ECO:0000256" key="4">
    <source>
        <dbReference type="ARBA" id="ARBA00022763"/>
    </source>
</evidence>
<keyword evidence="3 9" id="KW-0547">Nucleotide-binding</keyword>
<dbReference type="SUPFAM" id="SSF53150">
    <property type="entry name" value="DNA repair protein MutS, domain II"/>
    <property type="match status" value="1"/>
</dbReference>
<dbReference type="EMBL" id="AGRW01000049">
    <property type="protein sequence ID" value="EIC01528.1"/>
    <property type="molecule type" value="Genomic_DNA"/>
</dbReference>
<dbReference type="NCBIfam" id="NF003810">
    <property type="entry name" value="PRK05399.1"/>
    <property type="match status" value="1"/>
</dbReference>
<keyword evidence="13" id="KW-1185">Reference proteome</keyword>
<dbReference type="Pfam" id="PF05190">
    <property type="entry name" value="MutS_IV"/>
    <property type="match status" value="1"/>
</dbReference>
<dbReference type="AlphaFoldDB" id="H7ELI7"/>
<proteinExistence type="inferred from homology"/>
<evidence type="ECO:0000256" key="8">
    <source>
        <dbReference type="ARBA" id="ARBA00024647"/>
    </source>
</evidence>
<evidence type="ECO:0000259" key="11">
    <source>
        <dbReference type="PROSITE" id="PS00486"/>
    </source>
</evidence>
<keyword evidence="6 9" id="KW-0238">DNA-binding</keyword>
<evidence type="ECO:0000313" key="13">
    <source>
        <dbReference type="Proteomes" id="UP000003571"/>
    </source>
</evidence>
<dbReference type="InterPro" id="IPR027417">
    <property type="entry name" value="P-loop_NTPase"/>
</dbReference>
<gene>
    <name evidence="9" type="primary">mutS</name>
    <name evidence="12" type="ORF">TresaDRAFT_1137</name>
</gene>
<feature type="binding site" evidence="9">
    <location>
        <begin position="631"/>
        <end position="638"/>
    </location>
    <ligand>
        <name>ATP</name>
        <dbReference type="ChEBI" id="CHEBI:30616"/>
    </ligand>
</feature>
<dbReference type="InterPro" id="IPR007860">
    <property type="entry name" value="DNA_mmatch_repair_MutS_con_dom"/>
</dbReference>
<organism evidence="12 13">
    <name type="scientific">Treponema saccharophilum DSM 2985</name>
    <dbReference type="NCBI Taxonomy" id="907348"/>
    <lineage>
        <taxon>Bacteria</taxon>
        <taxon>Pseudomonadati</taxon>
        <taxon>Spirochaetota</taxon>
        <taxon>Spirochaetia</taxon>
        <taxon>Spirochaetales</taxon>
        <taxon>Treponemataceae</taxon>
        <taxon>Treponema</taxon>
    </lineage>
</organism>
<evidence type="ECO:0000256" key="2">
    <source>
        <dbReference type="ARBA" id="ARBA00021982"/>
    </source>
</evidence>
<dbReference type="STRING" id="907348.TresaDRAFT_1137"/>
<evidence type="ECO:0000256" key="10">
    <source>
        <dbReference type="RuleBase" id="RU003756"/>
    </source>
</evidence>
<dbReference type="PANTHER" id="PTHR11361:SF34">
    <property type="entry name" value="DNA MISMATCH REPAIR PROTEIN MSH1, MITOCHONDRIAL"/>
    <property type="match status" value="1"/>
</dbReference>
<dbReference type="InterPro" id="IPR007696">
    <property type="entry name" value="DNA_mismatch_repair_MutS_core"/>
</dbReference>
<reference evidence="12 13" key="1">
    <citation type="submission" date="2011-09" db="EMBL/GenBank/DDBJ databases">
        <title>The draft genome of Treponema saccharophilum DSM 2985.</title>
        <authorList>
            <consortium name="US DOE Joint Genome Institute (JGI-PGF)"/>
            <person name="Lucas S."/>
            <person name="Copeland A."/>
            <person name="Lapidus A."/>
            <person name="Glavina del Rio T."/>
            <person name="Dalin E."/>
            <person name="Tice H."/>
            <person name="Bruce D."/>
            <person name="Goodwin L."/>
            <person name="Pitluck S."/>
            <person name="Peters L."/>
            <person name="Kyrpides N."/>
            <person name="Mavromatis K."/>
            <person name="Ivanova N."/>
            <person name="Markowitz V."/>
            <person name="Cheng J.-F."/>
            <person name="Hugenholtz P."/>
            <person name="Woyke T."/>
            <person name="Wu D."/>
            <person name="Gronow S."/>
            <person name="Wellnitz S."/>
            <person name="Brambilla E."/>
            <person name="Klenk H.-P."/>
            <person name="Eisen J.A."/>
        </authorList>
    </citation>
    <scope>NUCLEOTIDE SEQUENCE [LARGE SCALE GENOMIC DNA]</scope>
    <source>
        <strain evidence="12 13">DSM 2985</strain>
    </source>
</reference>
<dbReference type="FunFam" id="3.40.50.300:FF:000870">
    <property type="entry name" value="MutS protein homolog 4"/>
    <property type="match status" value="1"/>
</dbReference>
<dbReference type="CDD" id="cd03284">
    <property type="entry name" value="ABC_MutS1"/>
    <property type="match status" value="1"/>
</dbReference>
<dbReference type="PATRIC" id="fig|907348.3.peg.1776"/>